<gene>
    <name evidence="2" type="ORF">BT63DRAFT_459339</name>
</gene>
<keyword evidence="3" id="KW-1185">Reference proteome</keyword>
<proteinExistence type="predicted"/>
<feature type="region of interest" description="Disordered" evidence="1">
    <location>
        <begin position="208"/>
        <end position="244"/>
    </location>
</feature>
<evidence type="ECO:0000313" key="3">
    <source>
        <dbReference type="Proteomes" id="UP000799302"/>
    </source>
</evidence>
<dbReference type="Proteomes" id="UP000799302">
    <property type="component" value="Unassembled WGS sequence"/>
</dbReference>
<dbReference type="EMBL" id="MU004240">
    <property type="protein sequence ID" value="KAF2665761.1"/>
    <property type="molecule type" value="Genomic_DNA"/>
</dbReference>
<feature type="region of interest" description="Disordered" evidence="1">
    <location>
        <begin position="74"/>
        <end position="105"/>
    </location>
</feature>
<dbReference type="OrthoDB" id="514070at2759"/>
<accession>A0A6A6U2D5</accession>
<reference evidence="2" key="1">
    <citation type="journal article" date="2020" name="Stud. Mycol.">
        <title>101 Dothideomycetes genomes: a test case for predicting lifestyles and emergence of pathogens.</title>
        <authorList>
            <person name="Haridas S."/>
            <person name="Albert R."/>
            <person name="Binder M."/>
            <person name="Bloem J."/>
            <person name="Labutti K."/>
            <person name="Salamov A."/>
            <person name="Andreopoulos B."/>
            <person name="Baker S."/>
            <person name="Barry K."/>
            <person name="Bills G."/>
            <person name="Bluhm B."/>
            <person name="Cannon C."/>
            <person name="Castanera R."/>
            <person name="Culley D."/>
            <person name="Daum C."/>
            <person name="Ezra D."/>
            <person name="Gonzalez J."/>
            <person name="Henrissat B."/>
            <person name="Kuo A."/>
            <person name="Liang C."/>
            <person name="Lipzen A."/>
            <person name="Lutzoni F."/>
            <person name="Magnuson J."/>
            <person name="Mondo S."/>
            <person name="Nolan M."/>
            <person name="Ohm R."/>
            <person name="Pangilinan J."/>
            <person name="Park H.-J."/>
            <person name="Ramirez L."/>
            <person name="Alfaro M."/>
            <person name="Sun H."/>
            <person name="Tritt A."/>
            <person name="Yoshinaga Y."/>
            <person name="Zwiers L.-H."/>
            <person name="Turgeon B."/>
            <person name="Goodwin S."/>
            <person name="Spatafora J."/>
            <person name="Crous P."/>
            <person name="Grigoriev I."/>
        </authorList>
    </citation>
    <scope>NUCLEOTIDE SEQUENCE</scope>
    <source>
        <strain evidence="2">CBS 115976</strain>
    </source>
</reference>
<evidence type="ECO:0000313" key="2">
    <source>
        <dbReference type="EMBL" id="KAF2665761.1"/>
    </source>
</evidence>
<evidence type="ECO:0008006" key="4">
    <source>
        <dbReference type="Google" id="ProtNLM"/>
    </source>
</evidence>
<name>A0A6A6U2D5_9PEZI</name>
<evidence type="ECO:0000256" key="1">
    <source>
        <dbReference type="SAM" id="MobiDB-lite"/>
    </source>
</evidence>
<feature type="compositionally biased region" description="Basic and acidic residues" evidence="1">
    <location>
        <begin position="211"/>
        <end position="228"/>
    </location>
</feature>
<organism evidence="2 3">
    <name type="scientific">Microthyrium microscopicum</name>
    <dbReference type="NCBI Taxonomy" id="703497"/>
    <lineage>
        <taxon>Eukaryota</taxon>
        <taxon>Fungi</taxon>
        <taxon>Dikarya</taxon>
        <taxon>Ascomycota</taxon>
        <taxon>Pezizomycotina</taxon>
        <taxon>Dothideomycetes</taxon>
        <taxon>Dothideomycetes incertae sedis</taxon>
        <taxon>Microthyriales</taxon>
        <taxon>Microthyriaceae</taxon>
        <taxon>Microthyrium</taxon>
    </lineage>
</organism>
<dbReference type="AlphaFoldDB" id="A0A6A6U2D5"/>
<protein>
    <recommendedName>
        <fullName evidence="4">Impact N-terminal domain-containing protein</fullName>
    </recommendedName>
</protein>
<sequence>MSSASEIQALLRFLSQDAKVPIAKAMGTIKNLQKANLTTPTAIAASNPVTLAPFFEDGKTAKQVLNAAKRLSKKRVAGDDTLSPPAKKARPSQFELPQPGGPTEESLDLPMPILDEERIADTVLVTNRAPLVLAFGVVALKYTMPEQPLSSRLSLAQAAVSMNSRSKAVSLGIEQGKSADEEGWGQGQAVVKVMGRSVRTMKRSGWADLPNEVKHEPEEMKHDPDGVKQETSTQDTDATIKPTPADEKPALWALDVEALKKAQGGENDGTGVGLADTGLPIYTPQSARAYLMRAFSKKAAPSRTEVASKKATKLKSSDGEEVVALLLGALELLFQSWSPHVSAEQLDAKAWQWYVQVRPSVADGVHGWGAKGDLKLSDILRLRRT</sequence>